<dbReference type="GO" id="GO:0051539">
    <property type="term" value="F:4 iron, 4 sulfur cluster binding"/>
    <property type="evidence" value="ECO:0007669"/>
    <property type="project" value="UniProtKB-UniRule"/>
</dbReference>
<feature type="binding site" evidence="8">
    <location>
        <begin position="46"/>
        <end position="48"/>
    </location>
    <ligand>
        <name>S-adenosyl-L-methionine</name>
        <dbReference type="ChEBI" id="CHEBI:59789"/>
    </ligand>
</feature>
<dbReference type="PIRSF" id="PIRSF000370">
    <property type="entry name" value="QueE"/>
    <property type="match status" value="1"/>
</dbReference>
<organism evidence="10 11">
    <name type="scientific">Nitrospira lenta</name>
    <dbReference type="NCBI Taxonomy" id="1436998"/>
    <lineage>
        <taxon>Bacteria</taxon>
        <taxon>Pseudomonadati</taxon>
        <taxon>Nitrospirota</taxon>
        <taxon>Nitrospiria</taxon>
        <taxon>Nitrospirales</taxon>
        <taxon>Nitrospiraceae</taxon>
        <taxon>Nitrospira</taxon>
    </lineage>
</organism>
<evidence type="ECO:0000313" key="11">
    <source>
        <dbReference type="Proteomes" id="UP000248168"/>
    </source>
</evidence>
<gene>
    <name evidence="8 10" type="primary">queE</name>
    <name evidence="10" type="ORF">NITLEN_20080</name>
</gene>
<dbReference type="NCBIfam" id="TIGR04349">
    <property type="entry name" value="rSAM_QueE_gams"/>
    <property type="match status" value="1"/>
</dbReference>
<evidence type="ECO:0000313" key="10">
    <source>
        <dbReference type="EMBL" id="SPP64441.1"/>
    </source>
</evidence>
<dbReference type="GO" id="GO:0016840">
    <property type="term" value="F:carbon-nitrogen lyase activity"/>
    <property type="evidence" value="ECO:0007669"/>
    <property type="project" value="UniProtKB-UniRule"/>
</dbReference>
<evidence type="ECO:0000256" key="8">
    <source>
        <dbReference type="HAMAP-Rule" id="MF_00917"/>
    </source>
</evidence>
<comment type="catalytic activity">
    <reaction evidence="8">
        <text>6-carboxy-5,6,7,8-tetrahydropterin + H(+) = 7-carboxy-7-carbaguanine + NH4(+)</text>
        <dbReference type="Rhea" id="RHEA:27974"/>
        <dbReference type="ChEBI" id="CHEBI:15378"/>
        <dbReference type="ChEBI" id="CHEBI:28938"/>
        <dbReference type="ChEBI" id="CHEBI:61032"/>
        <dbReference type="ChEBI" id="CHEBI:61036"/>
        <dbReference type="EC" id="4.3.99.3"/>
    </reaction>
</comment>
<dbReference type="GO" id="GO:0000287">
    <property type="term" value="F:magnesium ion binding"/>
    <property type="evidence" value="ECO:0007669"/>
    <property type="project" value="UniProtKB-UniRule"/>
</dbReference>
<keyword evidence="8" id="KW-0671">Queuosine biosynthesis</keyword>
<dbReference type="InterPro" id="IPR013785">
    <property type="entry name" value="Aldolase_TIM"/>
</dbReference>
<feature type="binding site" evidence="8">
    <location>
        <position position="36"/>
    </location>
    <ligand>
        <name>substrate</name>
    </ligand>
</feature>
<dbReference type="HAMAP" id="MF_00917">
    <property type="entry name" value="QueE"/>
    <property type="match status" value="1"/>
</dbReference>
<dbReference type="UniPathway" id="UPA00391"/>
<name>A0A330L3T6_9BACT</name>
<feature type="domain" description="Radical SAM core" evidence="9">
    <location>
        <begin position="27"/>
        <end position="217"/>
    </location>
</feature>
<dbReference type="Pfam" id="PF04055">
    <property type="entry name" value="Radical_SAM"/>
    <property type="match status" value="1"/>
</dbReference>
<dbReference type="EC" id="4.3.99.3" evidence="8"/>
<evidence type="ECO:0000256" key="2">
    <source>
        <dbReference type="ARBA" id="ARBA00022691"/>
    </source>
</evidence>
<dbReference type="Gene3D" id="3.20.20.70">
    <property type="entry name" value="Aldolase class I"/>
    <property type="match status" value="1"/>
</dbReference>
<keyword evidence="6 8" id="KW-0411">Iron-sulfur</keyword>
<comment type="pathway">
    <text evidence="8">Purine metabolism; 7-cyano-7-deazaguanine biosynthesis.</text>
</comment>
<keyword evidence="7 8" id="KW-0456">Lyase</keyword>
<keyword evidence="1 8" id="KW-0004">4Fe-4S</keyword>
<protein>
    <recommendedName>
        <fullName evidence="8">7-carboxy-7-deazaguanine synthase</fullName>
        <shortName evidence="8">CDG synthase</shortName>
        <ecNumber evidence="8">4.3.99.3</ecNumber>
    </recommendedName>
    <alternativeName>
        <fullName evidence="8">Queuosine biosynthesis protein QueE</fullName>
    </alternativeName>
</protein>
<feature type="binding site" evidence="8">
    <location>
        <position position="47"/>
    </location>
    <ligand>
        <name>[4Fe-4S] cluster</name>
        <dbReference type="ChEBI" id="CHEBI:49883"/>
        <note>4Fe-4S-S-AdoMet</note>
    </ligand>
</feature>
<dbReference type="EMBL" id="OUNR01000012">
    <property type="protein sequence ID" value="SPP64441.1"/>
    <property type="molecule type" value="Genomic_DNA"/>
</dbReference>
<dbReference type="AlphaFoldDB" id="A0A330L3T6"/>
<accession>A0A330L3T6</accession>
<evidence type="ECO:0000256" key="4">
    <source>
        <dbReference type="ARBA" id="ARBA00022842"/>
    </source>
</evidence>
<dbReference type="InterPro" id="IPR058240">
    <property type="entry name" value="rSAM_sf"/>
</dbReference>
<reference evidence="11" key="1">
    <citation type="submission" date="2018-04" db="EMBL/GenBank/DDBJ databases">
        <authorList>
            <person name="Lucker S."/>
            <person name="Sakoula D."/>
        </authorList>
    </citation>
    <scope>NUCLEOTIDE SEQUENCE [LARGE SCALE GENOMIC DNA]</scope>
</reference>
<comment type="caution">
    <text evidence="8">Lacks conserved residue(s) required for the propagation of feature annotation.</text>
</comment>
<feature type="binding site" evidence="8">
    <location>
        <position position="49"/>
    </location>
    <ligand>
        <name>Mg(2+)</name>
        <dbReference type="ChEBI" id="CHEBI:18420"/>
    </ligand>
</feature>
<dbReference type="SUPFAM" id="SSF102114">
    <property type="entry name" value="Radical SAM enzymes"/>
    <property type="match status" value="1"/>
</dbReference>
<sequence length="222" mass="24905">MTAPLQTQEQPLRVTEIFHSIQGESTYAGQPCVFVRLTGCPLRCTWCDTEYSFYGGTTFSIDEILSTIRAYGCQLVEVTGGEPLAQPAALPLIARLCDAGYTVLIETSGAIDVQPVDRRAKLILDVKCPGSGMTDRMHWPNLDYLTAKDEAKFVLASREDYEWARGMVAQYRLADRCPVLFSPVFGSLDLRALAEWILADRLSVRFQLQMHKYIWAPDMRGV</sequence>
<dbReference type="InterPro" id="IPR024924">
    <property type="entry name" value="7-CO-7-deazaguanine_synth-like"/>
</dbReference>
<dbReference type="CDD" id="cd01335">
    <property type="entry name" value="Radical_SAM"/>
    <property type="match status" value="1"/>
</dbReference>
<evidence type="ECO:0000256" key="7">
    <source>
        <dbReference type="ARBA" id="ARBA00023239"/>
    </source>
</evidence>
<feature type="binding site" evidence="8">
    <location>
        <begin position="21"/>
        <end position="23"/>
    </location>
    <ligand>
        <name>substrate</name>
    </ligand>
</feature>
<evidence type="ECO:0000256" key="3">
    <source>
        <dbReference type="ARBA" id="ARBA00022723"/>
    </source>
</evidence>
<comment type="function">
    <text evidence="8">Catalyzes the complex heterocyclic radical-mediated conversion of 6-carboxy-5,6,7,8-tetrahydropterin (CPH4) to 7-carboxy-7-deazaguanine (CDG), a step common to the biosynthetic pathways of all 7-deazapurine-containing compounds.</text>
</comment>
<dbReference type="GO" id="GO:0008616">
    <property type="term" value="P:tRNA queuosine(34) biosynthetic process"/>
    <property type="evidence" value="ECO:0007669"/>
    <property type="project" value="UniProtKB-UniRule"/>
</dbReference>
<comment type="cofactor">
    <cofactor evidence="8">
        <name>S-adenosyl-L-methionine</name>
        <dbReference type="ChEBI" id="CHEBI:59789"/>
    </cofactor>
    <text evidence="8">Binds 1 S-adenosyl-L-methionine per subunit.</text>
</comment>
<comment type="cofactor">
    <cofactor evidence="8">
        <name>[4Fe-4S] cluster</name>
        <dbReference type="ChEBI" id="CHEBI:49883"/>
    </cofactor>
    <text evidence="8">Binds 1 [4Fe-4S] cluster. The cluster is coordinated with 3 cysteines and an exchangeable S-adenosyl-L-methionine.</text>
</comment>
<evidence type="ECO:0000256" key="5">
    <source>
        <dbReference type="ARBA" id="ARBA00023004"/>
    </source>
</evidence>
<feature type="binding site" evidence="8">
    <location>
        <position position="79"/>
    </location>
    <ligand>
        <name>substrate</name>
    </ligand>
</feature>
<comment type="subunit">
    <text evidence="8">Homodimer.</text>
</comment>
<dbReference type="InterPro" id="IPR007197">
    <property type="entry name" value="rSAM"/>
</dbReference>
<feature type="binding site" evidence="8">
    <location>
        <position position="81"/>
    </location>
    <ligand>
        <name>S-adenosyl-L-methionine</name>
        <dbReference type="ChEBI" id="CHEBI:59789"/>
    </ligand>
</feature>
<feature type="binding site" evidence="8">
    <location>
        <position position="44"/>
    </location>
    <ligand>
        <name>[4Fe-4S] cluster</name>
        <dbReference type="ChEBI" id="CHEBI:49883"/>
        <note>4Fe-4S-S-AdoMet</note>
    </ligand>
</feature>
<dbReference type="PANTHER" id="PTHR42836:SF1">
    <property type="entry name" value="7-CARBOXY-7-DEAZAGUANINE SYNTHASE"/>
    <property type="match status" value="1"/>
</dbReference>
<keyword evidence="2 8" id="KW-0949">S-adenosyl-L-methionine</keyword>
<dbReference type="PANTHER" id="PTHR42836">
    <property type="entry name" value="7-CARBOXY-7-DEAZAGUANINE SYNTHASE"/>
    <property type="match status" value="1"/>
</dbReference>
<feature type="binding site" evidence="8">
    <location>
        <position position="40"/>
    </location>
    <ligand>
        <name>[4Fe-4S] cluster</name>
        <dbReference type="ChEBI" id="CHEBI:49883"/>
        <note>4Fe-4S-S-AdoMet</note>
    </ligand>
</feature>
<dbReference type="GO" id="GO:1904047">
    <property type="term" value="F:S-adenosyl-L-methionine binding"/>
    <property type="evidence" value="ECO:0007669"/>
    <property type="project" value="UniProtKB-UniRule"/>
</dbReference>
<dbReference type="SFLD" id="SFLDS00029">
    <property type="entry name" value="Radical_SAM"/>
    <property type="match status" value="1"/>
</dbReference>
<dbReference type="InParanoid" id="A0A330L3T6"/>
<keyword evidence="11" id="KW-1185">Reference proteome</keyword>
<comment type="cofactor">
    <cofactor evidence="8">
        <name>Mg(2+)</name>
        <dbReference type="ChEBI" id="CHEBI:18420"/>
    </cofactor>
</comment>
<proteinExistence type="inferred from homology"/>
<dbReference type="OrthoDB" id="9792276at2"/>
<dbReference type="Proteomes" id="UP000248168">
    <property type="component" value="Unassembled WGS sequence"/>
</dbReference>
<dbReference type="InterPro" id="IPR027621">
    <property type="entry name" value="rSAM_QueE_gams"/>
</dbReference>
<evidence type="ECO:0000256" key="1">
    <source>
        <dbReference type="ARBA" id="ARBA00022485"/>
    </source>
</evidence>
<evidence type="ECO:0000256" key="6">
    <source>
        <dbReference type="ARBA" id="ARBA00023014"/>
    </source>
</evidence>
<dbReference type="PROSITE" id="PS51918">
    <property type="entry name" value="RADICAL_SAM"/>
    <property type="match status" value="1"/>
</dbReference>
<keyword evidence="5 8" id="KW-0408">Iron</keyword>
<keyword evidence="3 8" id="KW-0479">Metal-binding</keyword>
<evidence type="ECO:0000259" key="9">
    <source>
        <dbReference type="PROSITE" id="PS51918"/>
    </source>
</evidence>
<comment type="similarity">
    <text evidence="8">Belongs to the radical SAM superfamily. 7-carboxy-7-deazaguanine synthase family.</text>
</comment>
<dbReference type="RefSeq" id="WP_121988837.1">
    <property type="nucleotide sequence ID" value="NZ_OUNR01000012.1"/>
</dbReference>
<keyword evidence="4 8" id="KW-0460">Magnesium</keyword>